<gene>
    <name evidence="1" type="ORF">BCR15_00615</name>
</gene>
<keyword evidence="2" id="KW-1185">Reference proteome</keyword>
<name>A0A1C0APV2_9ACTN</name>
<accession>A0A1C0APV2</accession>
<dbReference type="EMBL" id="MBQD01000011">
    <property type="protein sequence ID" value="OCL36409.1"/>
    <property type="molecule type" value="Genomic_DNA"/>
</dbReference>
<dbReference type="Proteomes" id="UP000093501">
    <property type="component" value="Unassembled WGS sequence"/>
</dbReference>
<dbReference type="AlphaFoldDB" id="A0A1C0APV2"/>
<evidence type="ECO:0000313" key="2">
    <source>
        <dbReference type="Proteomes" id="UP000093501"/>
    </source>
</evidence>
<organism evidence="1 2">
    <name type="scientific">Tessaracoccus lapidicaptus</name>
    <dbReference type="NCBI Taxonomy" id="1427523"/>
    <lineage>
        <taxon>Bacteria</taxon>
        <taxon>Bacillati</taxon>
        <taxon>Actinomycetota</taxon>
        <taxon>Actinomycetes</taxon>
        <taxon>Propionibacteriales</taxon>
        <taxon>Propionibacteriaceae</taxon>
        <taxon>Tessaracoccus</taxon>
    </lineage>
</organism>
<proteinExistence type="predicted"/>
<protein>
    <submittedName>
        <fullName evidence="1">Uncharacterized protein</fullName>
    </submittedName>
</protein>
<comment type="caution">
    <text evidence="1">The sequence shown here is derived from an EMBL/GenBank/DDBJ whole genome shotgun (WGS) entry which is preliminary data.</text>
</comment>
<dbReference type="RefSeq" id="WP_068750626.1">
    <property type="nucleotide sequence ID" value="NZ_LR214441.1"/>
</dbReference>
<reference evidence="2" key="1">
    <citation type="submission" date="2016-07" db="EMBL/GenBank/DDBJ databases">
        <authorList>
            <person name="Florea S."/>
            <person name="Webb J.S."/>
            <person name="Jaromczyk J."/>
            <person name="Schardl C.L."/>
        </authorList>
    </citation>
    <scope>NUCLEOTIDE SEQUENCE [LARGE SCALE GENOMIC DNA]</scope>
    <source>
        <strain evidence="2">IPBSL-7</strain>
    </source>
</reference>
<evidence type="ECO:0000313" key="1">
    <source>
        <dbReference type="EMBL" id="OCL36409.1"/>
    </source>
</evidence>
<sequence>MNSFNFFEGVLADAPKVPVKVSSRSFRSAIEEALIHSYTRRDLEVVLDEELKLPWLLADSQPTDTDFTKRAVIQGYTHGWDLPRLVALARRITTELEVTGTLLEDLEALLNEYDRGGGVGSPAKNLIFAANGPKPDLVLRDALNNDIEIVRNAEFCLIFDQPIPADGLSYSTLIEWWRKRQGFDDAVPARDIGLDLHQRLRASLDDNPVELQVFDAYAARYKDGFDIPALIPQVYLHFDPATQRARQTSGQSGSPLARQRMDFLILFSSRHRVVLEVDGKQHYANGDTASPALYSEMVAEDRRLRLAGYEVYRFGGAELMRDDAGTMLAEFFDQLTERMR</sequence>